<evidence type="ECO:0000256" key="4">
    <source>
        <dbReference type="SAM" id="Coils"/>
    </source>
</evidence>
<dbReference type="InterPro" id="IPR024478">
    <property type="entry name" value="HlyB_4HB_MCP"/>
</dbReference>
<dbReference type="SUPFAM" id="SSF58104">
    <property type="entry name" value="Methyl-accepting chemotaxis protein (MCP) signaling domain"/>
    <property type="match status" value="1"/>
</dbReference>
<dbReference type="Gene3D" id="1.10.287.950">
    <property type="entry name" value="Methyl-accepting chemotaxis protein"/>
    <property type="match status" value="1"/>
</dbReference>
<proteinExistence type="inferred from homology"/>
<sequence length="498" mass="51907">MGCYVFPDLHSLRPVVMKTFSLSQKLGGLVALLLLLSVVLGGLGVYAIRATNQGLLTVYQDRVVPLKQLKVIADAYAVNLIDAANKANAGIFTPRQALTSVVDARASIKREWGNYLATYLTPEEAALAKQAGDLLAAADNDVERLEATLRKLGDAKAEAGVLVEFDGPLYAKIDPVSAKISDLVELQLRVAGEEYEAAQKRYSRLLLQFALLIALGGGGSLIGAFLLIRRITGVLHAASAEIQSAAVQASSASEQVSSGSQTIAHGASEQAATLEETGASLEEIASMTSRNAENAAAAHTAASDTRESAERGVAQVARLQSSMQALVESSADITKILKTIEEIAFQTNILALNAAVEAARAGEAGAGFSIVADEVRSLAKRCSEAARDTAAKIGVANENSGIGASTSREVAATLEMILSKVRDVDSRIGEIATASGEQSIGLTQLNTAVRQLDQITQGNAATAEETASAAEELNAQSAELIKIVDRLVGLIDGASAIP</sequence>
<evidence type="ECO:0000256" key="5">
    <source>
        <dbReference type="SAM" id="Phobius"/>
    </source>
</evidence>
<evidence type="ECO:0000256" key="1">
    <source>
        <dbReference type="ARBA" id="ARBA00022500"/>
    </source>
</evidence>
<evidence type="ECO:0000313" key="7">
    <source>
        <dbReference type="EMBL" id="TSJ76688.1"/>
    </source>
</evidence>
<dbReference type="InterPro" id="IPR004090">
    <property type="entry name" value="Chemotax_Me-accpt_rcpt"/>
</dbReference>
<evidence type="ECO:0000259" key="6">
    <source>
        <dbReference type="PROSITE" id="PS50111"/>
    </source>
</evidence>
<dbReference type="OrthoDB" id="457060at2"/>
<protein>
    <submittedName>
        <fullName evidence="7">Methyl-accepting chemotaxis protein</fullName>
    </submittedName>
</protein>
<keyword evidence="1" id="KW-0145">Chemotaxis</keyword>
<dbReference type="SMART" id="SM00283">
    <property type="entry name" value="MA"/>
    <property type="match status" value="1"/>
</dbReference>
<gene>
    <name evidence="7" type="ORF">FPL22_11215</name>
</gene>
<dbReference type="InterPro" id="IPR051310">
    <property type="entry name" value="MCP_chemotaxis"/>
</dbReference>
<keyword evidence="3" id="KW-0807">Transducer</keyword>
<dbReference type="Proteomes" id="UP000315648">
    <property type="component" value="Unassembled WGS sequence"/>
</dbReference>
<name>A0A556QJ81_9BACT</name>
<dbReference type="PANTHER" id="PTHR43531">
    <property type="entry name" value="PROTEIN ICFG"/>
    <property type="match status" value="1"/>
</dbReference>
<feature type="domain" description="Methyl-accepting transducer" evidence="6">
    <location>
        <begin position="245"/>
        <end position="474"/>
    </location>
</feature>
<feature type="transmembrane region" description="Helical" evidence="5">
    <location>
        <begin position="26"/>
        <end position="48"/>
    </location>
</feature>
<keyword evidence="5" id="KW-0472">Membrane</keyword>
<keyword evidence="5" id="KW-0812">Transmembrane</keyword>
<dbReference type="GO" id="GO:0016020">
    <property type="term" value="C:membrane"/>
    <property type="evidence" value="ECO:0007669"/>
    <property type="project" value="InterPro"/>
</dbReference>
<dbReference type="GO" id="GO:0006935">
    <property type="term" value="P:chemotaxis"/>
    <property type="evidence" value="ECO:0007669"/>
    <property type="project" value="UniProtKB-KW"/>
</dbReference>
<dbReference type="GO" id="GO:0004888">
    <property type="term" value="F:transmembrane signaling receptor activity"/>
    <property type="evidence" value="ECO:0007669"/>
    <property type="project" value="InterPro"/>
</dbReference>
<evidence type="ECO:0000256" key="2">
    <source>
        <dbReference type="ARBA" id="ARBA00029447"/>
    </source>
</evidence>
<dbReference type="PROSITE" id="PS50111">
    <property type="entry name" value="CHEMOTAXIS_TRANSDUC_2"/>
    <property type="match status" value="1"/>
</dbReference>
<organism evidence="7 8">
    <name type="scientific">Rariglobus hedericola</name>
    <dbReference type="NCBI Taxonomy" id="2597822"/>
    <lineage>
        <taxon>Bacteria</taxon>
        <taxon>Pseudomonadati</taxon>
        <taxon>Verrucomicrobiota</taxon>
        <taxon>Opitutia</taxon>
        <taxon>Opitutales</taxon>
        <taxon>Opitutaceae</taxon>
        <taxon>Rariglobus</taxon>
    </lineage>
</organism>
<dbReference type="GO" id="GO:0007165">
    <property type="term" value="P:signal transduction"/>
    <property type="evidence" value="ECO:0007669"/>
    <property type="project" value="UniProtKB-KW"/>
</dbReference>
<evidence type="ECO:0000256" key="3">
    <source>
        <dbReference type="PROSITE-ProRule" id="PRU00284"/>
    </source>
</evidence>
<dbReference type="InterPro" id="IPR004089">
    <property type="entry name" value="MCPsignal_dom"/>
</dbReference>
<keyword evidence="5" id="KW-1133">Transmembrane helix</keyword>
<feature type="transmembrane region" description="Helical" evidence="5">
    <location>
        <begin position="205"/>
        <end position="228"/>
    </location>
</feature>
<keyword evidence="8" id="KW-1185">Reference proteome</keyword>
<dbReference type="EMBL" id="VMBG01000002">
    <property type="protein sequence ID" value="TSJ76688.1"/>
    <property type="molecule type" value="Genomic_DNA"/>
</dbReference>
<comment type="caution">
    <text evidence="7">The sequence shown here is derived from an EMBL/GenBank/DDBJ whole genome shotgun (WGS) entry which is preliminary data.</text>
</comment>
<dbReference type="AlphaFoldDB" id="A0A556QJ81"/>
<evidence type="ECO:0000313" key="8">
    <source>
        <dbReference type="Proteomes" id="UP000315648"/>
    </source>
</evidence>
<dbReference type="PRINTS" id="PR00260">
    <property type="entry name" value="CHEMTRNSDUCR"/>
</dbReference>
<comment type="similarity">
    <text evidence="2">Belongs to the methyl-accepting chemotaxis (MCP) protein family.</text>
</comment>
<reference evidence="7 8" key="1">
    <citation type="submission" date="2019-07" db="EMBL/GenBank/DDBJ databases">
        <title>Description of 53C-WASEF.</title>
        <authorList>
            <person name="Pitt A."/>
            <person name="Hahn M.W."/>
        </authorList>
    </citation>
    <scope>NUCLEOTIDE SEQUENCE [LARGE SCALE GENOMIC DNA]</scope>
    <source>
        <strain evidence="7 8">53C-WASEF</strain>
    </source>
</reference>
<dbReference type="Pfam" id="PF12729">
    <property type="entry name" value="4HB_MCP_1"/>
    <property type="match status" value="1"/>
</dbReference>
<dbReference type="PANTHER" id="PTHR43531:SF11">
    <property type="entry name" value="METHYL-ACCEPTING CHEMOTAXIS PROTEIN 3"/>
    <property type="match status" value="1"/>
</dbReference>
<keyword evidence="4" id="KW-0175">Coiled coil</keyword>
<accession>A0A556QJ81</accession>
<dbReference type="Pfam" id="PF00015">
    <property type="entry name" value="MCPsignal"/>
    <property type="match status" value="1"/>
</dbReference>
<feature type="coiled-coil region" evidence="4">
    <location>
        <begin position="128"/>
        <end position="155"/>
    </location>
</feature>